<protein>
    <submittedName>
        <fullName evidence="13">Lysine histidine transporter-like 5</fullName>
    </submittedName>
</protein>
<keyword evidence="12" id="KW-1185">Reference proteome</keyword>
<evidence type="ECO:0000256" key="2">
    <source>
        <dbReference type="ARBA" id="ARBA00022448"/>
    </source>
</evidence>
<reference evidence="13" key="2">
    <citation type="submission" date="2025-08" db="UniProtKB">
        <authorList>
            <consortium name="RefSeq"/>
        </authorList>
    </citation>
    <scope>IDENTIFICATION</scope>
    <source>
        <tissue evidence="13">Leaf</tissue>
    </source>
</reference>
<feature type="transmembrane region" description="Helical" evidence="10">
    <location>
        <begin position="335"/>
        <end position="355"/>
    </location>
</feature>
<reference evidence="12" key="1">
    <citation type="journal article" date="2014" name="Nat. Commun.">
        <title>The emerging biofuel crop Camelina sativa retains a highly undifferentiated hexaploid genome structure.</title>
        <authorList>
            <person name="Kagale S."/>
            <person name="Koh C."/>
            <person name="Nixon J."/>
            <person name="Bollina V."/>
            <person name="Clarke W.E."/>
            <person name="Tuteja R."/>
            <person name="Spillane C."/>
            <person name="Robinson S.J."/>
            <person name="Links M.G."/>
            <person name="Clarke C."/>
            <person name="Higgins E.E."/>
            <person name="Huebert T."/>
            <person name="Sharpe A.G."/>
            <person name="Parkin I.A."/>
        </authorList>
    </citation>
    <scope>NUCLEOTIDE SEQUENCE [LARGE SCALE GENOMIC DNA]</scope>
    <source>
        <strain evidence="12">cv. DH55</strain>
    </source>
</reference>
<evidence type="ECO:0000313" key="12">
    <source>
        <dbReference type="Proteomes" id="UP000694864"/>
    </source>
</evidence>
<evidence type="ECO:0000259" key="11">
    <source>
        <dbReference type="Pfam" id="PF01490"/>
    </source>
</evidence>
<feature type="transmembrane region" description="Helical" evidence="10">
    <location>
        <begin position="225"/>
        <end position="246"/>
    </location>
</feature>
<dbReference type="PANTHER" id="PTHR48017">
    <property type="entry name" value="OS05G0424000 PROTEIN-RELATED"/>
    <property type="match status" value="1"/>
</dbReference>
<dbReference type="Proteomes" id="UP000694864">
    <property type="component" value="Chromosome 16"/>
</dbReference>
<evidence type="ECO:0000256" key="7">
    <source>
        <dbReference type="ARBA" id="ARBA00022989"/>
    </source>
</evidence>
<feature type="compositionally biased region" description="Basic and acidic residues" evidence="9">
    <location>
        <begin position="12"/>
        <end position="24"/>
    </location>
</feature>
<dbReference type="RefSeq" id="XP_019093333.1">
    <property type="nucleotide sequence ID" value="XM_019237788.1"/>
</dbReference>
<proteinExistence type="predicted"/>
<evidence type="ECO:0000256" key="9">
    <source>
        <dbReference type="SAM" id="MobiDB-lite"/>
    </source>
</evidence>
<evidence type="ECO:0000256" key="10">
    <source>
        <dbReference type="SAM" id="Phobius"/>
    </source>
</evidence>
<evidence type="ECO:0000256" key="4">
    <source>
        <dbReference type="ARBA" id="ARBA00022519"/>
    </source>
</evidence>
<keyword evidence="3" id="KW-1003">Cell membrane</keyword>
<dbReference type="GeneID" id="104753782"/>
<feature type="transmembrane region" description="Helical" evidence="10">
    <location>
        <begin position="309"/>
        <end position="329"/>
    </location>
</feature>
<feature type="transmembrane region" description="Helical" evidence="10">
    <location>
        <begin position="367"/>
        <end position="392"/>
    </location>
</feature>
<dbReference type="InterPro" id="IPR018227">
    <property type="entry name" value="Amino_acid_transport_2"/>
</dbReference>
<name>A0ABM1R2U5_CAMSA</name>
<evidence type="ECO:0000256" key="3">
    <source>
        <dbReference type="ARBA" id="ARBA00022475"/>
    </source>
</evidence>
<keyword evidence="7 10" id="KW-1133">Transmembrane helix</keyword>
<comment type="subcellular location">
    <subcellularLocation>
        <location evidence="1">Cell inner membrane</location>
        <topology evidence="1">Multi-pass membrane protein</topology>
    </subcellularLocation>
</comment>
<evidence type="ECO:0000256" key="8">
    <source>
        <dbReference type="ARBA" id="ARBA00023136"/>
    </source>
</evidence>
<gene>
    <name evidence="13" type="primary">LOC104753782</name>
</gene>
<evidence type="ECO:0000256" key="1">
    <source>
        <dbReference type="ARBA" id="ARBA00004429"/>
    </source>
</evidence>
<feature type="transmembrane region" description="Helical" evidence="10">
    <location>
        <begin position="70"/>
        <end position="89"/>
    </location>
</feature>
<evidence type="ECO:0000256" key="5">
    <source>
        <dbReference type="ARBA" id="ARBA00022692"/>
    </source>
</evidence>
<accession>A0ABM1R2U5</accession>
<keyword evidence="2" id="KW-0813">Transport</keyword>
<evidence type="ECO:0000313" key="13">
    <source>
        <dbReference type="RefSeq" id="XP_019093333.1"/>
    </source>
</evidence>
<keyword evidence="4" id="KW-0997">Cell inner membrane</keyword>
<dbReference type="Pfam" id="PF03222">
    <property type="entry name" value="Trp_Tyr_perm"/>
    <property type="match status" value="1"/>
</dbReference>
<evidence type="ECO:0000256" key="6">
    <source>
        <dbReference type="ARBA" id="ARBA00022970"/>
    </source>
</evidence>
<feature type="transmembrane region" description="Helical" evidence="10">
    <location>
        <begin position="266"/>
        <end position="288"/>
    </location>
</feature>
<dbReference type="InterPro" id="IPR013057">
    <property type="entry name" value="AA_transpt_TM"/>
</dbReference>
<keyword evidence="5 10" id="KW-0812">Transmembrane</keyword>
<keyword evidence="8 10" id="KW-0472">Membrane</keyword>
<keyword evidence="6" id="KW-0029">Amino-acid transport</keyword>
<organism evidence="12 13">
    <name type="scientific">Camelina sativa</name>
    <name type="common">False flax</name>
    <name type="synonym">Myagrum sativum</name>
    <dbReference type="NCBI Taxonomy" id="90675"/>
    <lineage>
        <taxon>Eukaryota</taxon>
        <taxon>Viridiplantae</taxon>
        <taxon>Streptophyta</taxon>
        <taxon>Embryophyta</taxon>
        <taxon>Tracheophyta</taxon>
        <taxon>Spermatophyta</taxon>
        <taxon>Magnoliopsida</taxon>
        <taxon>eudicotyledons</taxon>
        <taxon>Gunneridae</taxon>
        <taxon>Pentapetalae</taxon>
        <taxon>rosids</taxon>
        <taxon>malvids</taxon>
        <taxon>Brassicales</taxon>
        <taxon>Brassicaceae</taxon>
        <taxon>Camelineae</taxon>
        <taxon>Camelina</taxon>
    </lineage>
</organism>
<dbReference type="Pfam" id="PF01490">
    <property type="entry name" value="Aa_trans"/>
    <property type="match status" value="1"/>
</dbReference>
<sequence>MTYDVPLPAGDEENKGKSTDKNNREMDYNDWLPVTASREAKWYSSAFHNVTAMVGAGVLGLPFAMSQLGWAPGLIAIIMSWAITFYSLWQMVNLHEAVPGKRLDRYPELGQEAFGPRLGYWIVLPQQLLVQIASDIVYNVTGGKSLKKFYSMIASVASIAKGTQHRPSSYGVRGDTVASMVFDAFNGIGTIAFAFAGHSVVLEIQATIPSTPEVPSKKPMWKGVVVAYVIVIICYLFVAVSGYWAFGVHVEDDVLISLERPVWLIAAANFMVFIHVIGSYQVFAMTVFDTIESYLVKTLKFTPSAMLRLVARSTYVALICLVAVCIPFFGGLLGFFGGLVFSSTSYFLPCIIWLIMKRPKRYSFHWFCSWLAIVVGISIAILAPIGGMRHIILSARTYKLFS</sequence>
<feature type="region of interest" description="Disordered" evidence="9">
    <location>
        <begin position="1"/>
        <end position="24"/>
    </location>
</feature>
<feature type="domain" description="Amino acid transporter transmembrane" evidence="11">
    <location>
        <begin position="151"/>
        <end position="386"/>
    </location>
</feature>